<reference evidence="11 12" key="1">
    <citation type="submission" date="2014-09" db="EMBL/GenBank/DDBJ databases">
        <title>Genome sequencing and annotation of Bacillus Okhensis strain Kh10-101T.</title>
        <authorList>
            <person name="Prakash J.S."/>
        </authorList>
    </citation>
    <scope>NUCLEOTIDE SEQUENCE [LARGE SCALE GENOMIC DNA]</scope>
    <source>
        <strain evidence="12">Kh10-101T</strain>
    </source>
</reference>
<keyword evidence="7 10" id="KW-0472">Membrane</keyword>
<dbReference type="GO" id="GO:0006605">
    <property type="term" value="P:protein targeting"/>
    <property type="evidence" value="ECO:0007669"/>
    <property type="project" value="UniProtKB-UniRule"/>
</dbReference>
<evidence type="ECO:0000256" key="10">
    <source>
        <dbReference type="RuleBase" id="RU362071"/>
    </source>
</evidence>
<feature type="transmembrane region" description="Helical" evidence="10">
    <location>
        <begin position="165"/>
        <end position="198"/>
    </location>
</feature>
<gene>
    <name evidence="11" type="ORF">LQ50_13060</name>
</gene>
<dbReference type="Proteomes" id="UP000030832">
    <property type="component" value="Unassembled WGS sequence"/>
</dbReference>
<evidence type="ECO:0000313" key="11">
    <source>
        <dbReference type="EMBL" id="KHF39764.1"/>
    </source>
</evidence>
<dbReference type="RefSeq" id="WP_034629615.1">
    <property type="nucleotide sequence ID" value="NZ_JRJU01000015.1"/>
</dbReference>
<dbReference type="STRING" id="333138.LQ50_13060"/>
<dbReference type="GO" id="GO:0009425">
    <property type="term" value="C:bacterial-type flagellum basal body"/>
    <property type="evidence" value="ECO:0007669"/>
    <property type="project" value="UniProtKB-SubCell"/>
</dbReference>
<comment type="similarity">
    <text evidence="2 10">Belongs to the FliR/MopE/SpaR family.</text>
</comment>
<evidence type="ECO:0000256" key="8">
    <source>
        <dbReference type="ARBA" id="ARBA00023143"/>
    </source>
</evidence>
<dbReference type="PANTHER" id="PTHR30065:SF1">
    <property type="entry name" value="SURFACE PRESENTATION OF ANTIGENS PROTEIN SPAR"/>
    <property type="match status" value="1"/>
</dbReference>
<keyword evidence="6 10" id="KW-1133">Transmembrane helix</keyword>
<dbReference type="PRINTS" id="PR00953">
    <property type="entry name" value="TYPE3IMRPROT"/>
</dbReference>
<dbReference type="eggNOG" id="COG1684">
    <property type="taxonomic scope" value="Bacteria"/>
</dbReference>
<keyword evidence="11" id="KW-0969">Cilium</keyword>
<keyword evidence="12" id="KW-1185">Reference proteome</keyword>
<evidence type="ECO:0000256" key="9">
    <source>
        <dbReference type="NCBIfam" id="TIGR01400"/>
    </source>
</evidence>
<sequence>MLEYINILPAFLLVFMRVLAFLAVLPIYSHRSIPNTMKIGLSLFLAWTMVFTLESPIIVIDTMYYFILIKEVLVGLFVGLIAAILLYAIQVAGGFIDYSMGFMIANVVDPQTGAQTPLTGSYLYTFALLFLLLVNGHHLLLDGIYYSYQFVPMDQVTLPFGQENIIQYIATTFNAMFIIAFQMAFPIVGSLFLVDVGLGMVSRAVPQMNVFVVGMPLKIIVGLLLLTVFMGVFFMVVQRLFDQTLIAMRTLLQLLGGA</sequence>
<protein>
    <recommendedName>
        <fullName evidence="3 9">Flagellar biosynthetic protein FliR</fullName>
    </recommendedName>
</protein>
<name>A0A0B0II71_9BACI</name>
<dbReference type="EMBL" id="JRJU01000015">
    <property type="protein sequence ID" value="KHF39764.1"/>
    <property type="molecule type" value="Genomic_DNA"/>
</dbReference>
<comment type="subcellular location">
    <subcellularLocation>
        <location evidence="10">Cell membrane</location>
        <topology evidence="10">Multi-pass membrane protein</topology>
    </subcellularLocation>
    <subcellularLocation>
        <location evidence="10">Bacterial flagellum basal body</location>
    </subcellularLocation>
</comment>
<dbReference type="NCBIfam" id="TIGR01400">
    <property type="entry name" value="fliR"/>
    <property type="match status" value="1"/>
</dbReference>
<proteinExistence type="inferred from homology"/>
<evidence type="ECO:0000256" key="4">
    <source>
        <dbReference type="ARBA" id="ARBA00022475"/>
    </source>
</evidence>
<dbReference type="AlphaFoldDB" id="A0A0B0II71"/>
<evidence type="ECO:0000256" key="5">
    <source>
        <dbReference type="ARBA" id="ARBA00022692"/>
    </source>
</evidence>
<comment type="function">
    <text evidence="1 10">Role in flagellar biosynthesis.</text>
</comment>
<comment type="caution">
    <text evidence="11">The sequence shown here is derived from an EMBL/GenBank/DDBJ whole genome shotgun (WGS) entry which is preliminary data.</text>
</comment>
<dbReference type="PANTHER" id="PTHR30065">
    <property type="entry name" value="FLAGELLAR BIOSYNTHETIC PROTEIN FLIR"/>
    <property type="match status" value="1"/>
</dbReference>
<evidence type="ECO:0000256" key="2">
    <source>
        <dbReference type="ARBA" id="ARBA00009772"/>
    </source>
</evidence>
<dbReference type="OrthoDB" id="9807748at2"/>
<feature type="transmembrane region" description="Helical" evidence="10">
    <location>
        <begin position="40"/>
        <end position="67"/>
    </location>
</feature>
<evidence type="ECO:0000256" key="3">
    <source>
        <dbReference type="ARBA" id="ARBA00021717"/>
    </source>
</evidence>
<dbReference type="GO" id="GO:0044780">
    <property type="term" value="P:bacterial-type flagellum assembly"/>
    <property type="evidence" value="ECO:0007669"/>
    <property type="project" value="UniProtKB-UniRule"/>
</dbReference>
<dbReference type="GO" id="GO:0005886">
    <property type="term" value="C:plasma membrane"/>
    <property type="evidence" value="ECO:0007669"/>
    <property type="project" value="UniProtKB-SubCell"/>
</dbReference>
<evidence type="ECO:0000256" key="7">
    <source>
        <dbReference type="ARBA" id="ARBA00023136"/>
    </source>
</evidence>
<keyword evidence="8 10" id="KW-0975">Bacterial flagellum</keyword>
<feature type="transmembrane region" description="Helical" evidence="10">
    <location>
        <begin position="6"/>
        <end position="28"/>
    </location>
</feature>
<dbReference type="InterPro" id="IPR006303">
    <property type="entry name" value="FliR"/>
</dbReference>
<keyword evidence="5 10" id="KW-0812">Transmembrane</keyword>
<dbReference type="InterPro" id="IPR002010">
    <property type="entry name" value="T3SS_IM_R"/>
</dbReference>
<evidence type="ECO:0000313" key="12">
    <source>
        <dbReference type="Proteomes" id="UP000030832"/>
    </source>
</evidence>
<evidence type="ECO:0000256" key="1">
    <source>
        <dbReference type="ARBA" id="ARBA00002578"/>
    </source>
</evidence>
<feature type="transmembrane region" description="Helical" evidence="10">
    <location>
        <begin position="73"/>
        <end position="96"/>
    </location>
</feature>
<dbReference type="Pfam" id="PF01311">
    <property type="entry name" value="Bac_export_1"/>
    <property type="match status" value="1"/>
</dbReference>
<organism evidence="11 12">
    <name type="scientific">Halalkalibacter okhensis</name>
    <dbReference type="NCBI Taxonomy" id="333138"/>
    <lineage>
        <taxon>Bacteria</taxon>
        <taxon>Bacillati</taxon>
        <taxon>Bacillota</taxon>
        <taxon>Bacilli</taxon>
        <taxon>Bacillales</taxon>
        <taxon>Bacillaceae</taxon>
        <taxon>Halalkalibacter</taxon>
    </lineage>
</organism>
<keyword evidence="11" id="KW-0282">Flagellum</keyword>
<keyword evidence="4 10" id="KW-1003">Cell membrane</keyword>
<feature type="transmembrane region" description="Helical" evidence="10">
    <location>
        <begin position="122"/>
        <end position="145"/>
    </location>
</feature>
<keyword evidence="11" id="KW-0966">Cell projection</keyword>
<feature type="transmembrane region" description="Helical" evidence="10">
    <location>
        <begin position="219"/>
        <end position="241"/>
    </location>
</feature>
<accession>A0A0B0II71</accession>
<evidence type="ECO:0000256" key="6">
    <source>
        <dbReference type="ARBA" id="ARBA00022989"/>
    </source>
</evidence>